<proteinExistence type="predicted"/>
<sequence length="115" mass="13860">MIDRKNFYSIKLFPIHNFMELGNETPEEYLKPFTQNWLRFPHLLLSFQLKRYYNRDFDPISLNSGYGKNTNKKDEIISKNQGPSETHSENDEKDIINLKIDRYMNISYKIYENIS</sequence>
<name>A0A0U1ZW94_9CONI</name>
<protein>
    <submittedName>
        <fullName evidence="2">ORF115</fullName>
    </submittedName>
</protein>
<keyword evidence="2" id="KW-0934">Plastid</keyword>
<reference evidence="2" key="2">
    <citation type="submission" date="2015-02" db="EMBL/GenBank/DDBJ databases">
        <authorList>
            <person name="Chooi Y.-H."/>
        </authorList>
    </citation>
    <scope>NUCLEOTIDE SEQUENCE</scope>
</reference>
<dbReference type="AlphaFoldDB" id="A0A0U1ZW94"/>
<keyword evidence="2" id="KW-0150">Chloroplast</keyword>
<geneLocation type="chloroplast" evidence="2"/>
<feature type="region of interest" description="Disordered" evidence="1">
    <location>
        <begin position="64"/>
        <end position="91"/>
    </location>
</feature>
<accession>A0A0U1ZW94</accession>
<evidence type="ECO:0000256" key="1">
    <source>
        <dbReference type="SAM" id="MobiDB-lite"/>
    </source>
</evidence>
<organism evidence="2">
    <name type="scientific">Pinus taiwanensis</name>
    <dbReference type="NCBI Taxonomy" id="261914"/>
    <lineage>
        <taxon>Eukaryota</taxon>
        <taxon>Viridiplantae</taxon>
        <taxon>Streptophyta</taxon>
        <taxon>Embryophyta</taxon>
        <taxon>Tracheophyta</taxon>
        <taxon>Spermatophyta</taxon>
        <taxon>Pinopsida</taxon>
        <taxon>Pinidae</taxon>
        <taxon>Conifers I</taxon>
        <taxon>Pinales</taxon>
        <taxon>Pinaceae</taxon>
        <taxon>Pinus</taxon>
        <taxon>Pinus subgen. Pinus</taxon>
    </lineage>
</organism>
<dbReference type="RefSeq" id="YP_009154191.1">
    <property type="nucleotide sequence ID" value="NC_027415.1"/>
</dbReference>
<reference evidence="2" key="1">
    <citation type="journal article" date="2015" name="Mitochondrial DNA">
        <title>The complete chloroplast genome of the Taiwan red pine Pinus taiwanensis (Pinaceae).</title>
        <authorList>
            <person name="Fang M.F."/>
            <person name="Wang Y.J."/>
            <person name="Zu Y.M."/>
            <person name="Dong W.L."/>
            <person name="Wang R.N."/>
            <person name="Deng T.T."/>
            <person name="Li Z.H."/>
        </authorList>
    </citation>
    <scope>NUCLEOTIDE SEQUENCE</scope>
</reference>
<evidence type="ECO:0000313" key="2">
    <source>
        <dbReference type="EMBL" id="AKE32340.1"/>
    </source>
</evidence>
<dbReference type="GeneID" id="24703126"/>
<dbReference type="EMBL" id="KP771703">
    <property type="protein sequence ID" value="AKE32340.1"/>
    <property type="molecule type" value="Genomic_DNA"/>
</dbReference>